<gene>
    <name evidence="11" type="ORF">ACFOOI_14240</name>
</gene>
<dbReference type="SMART" id="SM00387">
    <property type="entry name" value="HATPase_c"/>
    <property type="match status" value="1"/>
</dbReference>
<dbReference type="EMBL" id="JBHRYQ010000001">
    <property type="protein sequence ID" value="MFC3811819.1"/>
    <property type="molecule type" value="Genomic_DNA"/>
</dbReference>
<organism evidence="11 12">
    <name type="scientific">Lacihabitans lacunae</name>
    <dbReference type="NCBI Taxonomy" id="1028214"/>
    <lineage>
        <taxon>Bacteria</taxon>
        <taxon>Pseudomonadati</taxon>
        <taxon>Bacteroidota</taxon>
        <taxon>Cytophagia</taxon>
        <taxon>Cytophagales</taxon>
        <taxon>Leadbetterellaceae</taxon>
        <taxon>Lacihabitans</taxon>
    </lineage>
</organism>
<evidence type="ECO:0000256" key="9">
    <source>
        <dbReference type="SAM" id="Phobius"/>
    </source>
</evidence>
<evidence type="ECO:0000256" key="6">
    <source>
        <dbReference type="ARBA" id="ARBA00022777"/>
    </source>
</evidence>
<keyword evidence="8" id="KW-0902">Two-component regulatory system</keyword>
<evidence type="ECO:0000256" key="8">
    <source>
        <dbReference type="ARBA" id="ARBA00023012"/>
    </source>
</evidence>
<keyword evidence="12" id="KW-1185">Reference proteome</keyword>
<dbReference type="InterPro" id="IPR050482">
    <property type="entry name" value="Sensor_HK_TwoCompSys"/>
</dbReference>
<name>A0ABV7YYZ7_9BACT</name>
<dbReference type="Gene3D" id="3.30.565.10">
    <property type="entry name" value="Histidine kinase-like ATPase, C-terminal domain"/>
    <property type="match status" value="1"/>
</dbReference>
<dbReference type="PANTHER" id="PTHR24421:SF10">
    <property type="entry name" value="NITRATE_NITRITE SENSOR PROTEIN NARQ"/>
    <property type="match status" value="1"/>
</dbReference>
<dbReference type="InterPro" id="IPR005467">
    <property type="entry name" value="His_kinase_dom"/>
</dbReference>
<dbReference type="Pfam" id="PF07730">
    <property type="entry name" value="HisKA_3"/>
    <property type="match status" value="1"/>
</dbReference>
<keyword evidence="6 11" id="KW-0418">Kinase</keyword>
<proteinExistence type="predicted"/>
<dbReference type="EC" id="2.7.13.3" evidence="2"/>
<evidence type="ECO:0000256" key="4">
    <source>
        <dbReference type="ARBA" id="ARBA00022679"/>
    </source>
</evidence>
<keyword evidence="9" id="KW-0472">Membrane</keyword>
<comment type="catalytic activity">
    <reaction evidence="1">
        <text>ATP + protein L-histidine = ADP + protein N-phospho-L-histidine.</text>
        <dbReference type="EC" id="2.7.13.3"/>
    </reaction>
</comment>
<evidence type="ECO:0000259" key="10">
    <source>
        <dbReference type="PROSITE" id="PS50109"/>
    </source>
</evidence>
<feature type="transmembrane region" description="Helical" evidence="9">
    <location>
        <begin position="336"/>
        <end position="356"/>
    </location>
</feature>
<keyword evidence="7" id="KW-0067">ATP-binding</keyword>
<evidence type="ECO:0000313" key="12">
    <source>
        <dbReference type="Proteomes" id="UP001595616"/>
    </source>
</evidence>
<dbReference type="Gene3D" id="1.20.5.1930">
    <property type="match status" value="1"/>
</dbReference>
<dbReference type="CDD" id="cd16917">
    <property type="entry name" value="HATPase_UhpB-NarQ-NarX-like"/>
    <property type="match status" value="1"/>
</dbReference>
<keyword evidence="5" id="KW-0547">Nucleotide-binding</keyword>
<evidence type="ECO:0000256" key="2">
    <source>
        <dbReference type="ARBA" id="ARBA00012438"/>
    </source>
</evidence>
<protein>
    <recommendedName>
        <fullName evidence="2">histidine kinase</fullName>
        <ecNumber evidence="2">2.7.13.3</ecNumber>
    </recommendedName>
</protein>
<dbReference type="PANTHER" id="PTHR24421">
    <property type="entry name" value="NITRATE/NITRITE SENSOR PROTEIN NARX-RELATED"/>
    <property type="match status" value="1"/>
</dbReference>
<dbReference type="SUPFAM" id="SSF55874">
    <property type="entry name" value="ATPase domain of HSP90 chaperone/DNA topoisomerase II/histidine kinase"/>
    <property type="match status" value="1"/>
</dbReference>
<dbReference type="Proteomes" id="UP001595616">
    <property type="component" value="Unassembled WGS sequence"/>
</dbReference>
<evidence type="ECO:0000256" key="1">
    <source>
        <dbReference type="ARBA" id="ARBA00000085"/>
    </source>
</evidence>
<dbReference type="InterPro" id="IPR011990">
    <property type="entry name" value="TPR-like_helical_dom_sf"/>
</dbReference>
<accession>A0ABV7YYZ7</accession>
<dbReference type="SUPFAM" id="SSF48452">
    <property type="entry name" value="TPR-like"/>
    <property type="match status" value="1"/>
</dbReference>
<feature type="domain" description="Histidine kinase" evidence="10">
    <location>
        <begin position="383"/>
        <end position="566"/>
    </location>
</feature>
<dbReference type="PROSITE" id="PS50109">
    <property type="entry name" value="HIS_KIN"/>
    <property type="match status" value="1"/>
</dbReference>
<keyword evidence="3" id="KW-0597">Phosphoprotein</keyword>
<dbReference type="InterPro" id="IPR036890">
    <property type="entry name" value="HATPase_C_sf"/>
</dbReference>
<keyword evidence="9" id="KW-0812">Transmembrane</keyword>
<evidence type="ECO:0000256" key="5">
    <source>
        <dbReference type="ARBA" id="ARBA00022741"/>
    </source>
</evidence>
<reference evidence="12" key="1">
    <citation type="journal article" date="2019" name="Int. J. Syst. Evol. Microbiol.">
        <title>The Global Catalogue of Microorganisms (GCM) 10K type strain sequencing project: providing services to taxonomists for standard genome sequencing and annotation.</title>
        <authorList>
            <consortium name="The Broad Institute Genomics Platform"/>
            <consortium name="The Broad Institute Genome Sequencing Center for Infectious Disease"/>
            <person name="Wu L."/>
            <person name="Ma J."/>
        </authorList>
    </citation>
    <scope>NUCLEOTIDE SEQUENCE [LARGE SCALE GENOMIC DNA]</scope>
    <source>
        <strain evidence="12">CECT 7956</strain>
    </source>
</reference>
<keyword evidence="9" id="KW-1133">Transmembrane helix</keyword>
<dbReference type="RefSeq" id="WP_379838668.1">
    <property type="nucleotide sequence ID" value="NZ_JBHRYQ010000001.1"/>
</dbReference>
<evidence type="ECO:0000256" key="3">
    <source>
        <dbReference type="ARBA" id="ARBA00022553"/>
    </source>
</evidence>
<comment type="caution">
    <text evidence="11">The sequence shown here is derived from an EMBL/GenBank/DDBJ whole genome shotgun (WGS) entry which is preliminary data.</text>
</comment>
<sequence length="566" mass="65600">MKTRLTLLILLCTQWVFSQKPVFDYWSLQNISEAQLEIKLDSFSRFNDPLGQAFVYKFLANKYNGDRSNRLKVVEMSMKAIKLFEGKNDLQKNWQKLFLANLFTEFGDGKQALEYAQTLTNEALAFAQKAKDPKMQLTVYQTFIRLSETLETQNNQIDDHLKKCDKIVADGIGVDENQLKAYYFQKGKFNINKKNYTEANVNFDKSEQISRSISDTAFLLVCQMFKAQIKRFNGQNKEALKDLNNLISEEKINADLILKRWKYQETALVLGNLNQLKEANLTWLSYYKTQEEIEKDAINNYQMAELISTFLITDQKYENEKLLMTNQVIDLENQNYIKLLIIFVMVVFVLLLLFIVRIKWQKLRSDSQKTELLLHGQEQERSRLSHELHDSVGNSLAALKTNVFFTEDSPNKENLLKILDELYNSIRNISHHLYPNHLVQDGLERTLTDYINLINVKKNIVFHSYGTPKALSENQTLNIFRIVQELLGNAQKHANATQIEVDIFNNENGISIRVQDDGVGMEKMLNSNGIGLKNVENRVNLYKGHIEYISDQDTGTTVIISFENLD</sequence>
<dbReference type="InterPro" id="IPR011712">
    <property type="entry name" value="Sig_transdc_His_kin_sub3_dim/P"/>
</dbReference>
<dbReference type="InterPro" id="IPR003594">
    <property type="entry name" value="HATPase_dom"/>
</dbReference>
<dbReference type="GO" id="GO:0016301">
    <property type="term" value="F:kinase activity"/>
    <property type="evidence" value="ECO:0007669"/>
    <property type="project" value="UniProtKB-KW"/>
</dbReference>
<keyword evidence="4" id="KW-0808">Transferase</keyword>
<evidence type="ECO:0000313" key="11">
    <source>
        <dbReference type="EMBL" id="MFC3811819.1"/>
    </source>
</evidence>
<dbReference type="Pfam" id="PF02518">
    <property type="entry name" value="HATPase_c"/>
    <property type="match status" value="1"/>
</dbReference>
<evidence type="ECO:0000256" key="7">
    <source>
        <dbReference type="ARBA" id="ARBA00022840"/>
    </source>
</evidence>